<dbReference type="CDD" id="cd02508">
    <property type="entry name" value="ADP_Glucose_PP"/>
    <property type="match status" value="1"/>
</dbReference>
<evidence type="ECO:0000313" key="11">
    <source>
        <dbReference type="Proteomes" id="UP000247389"/>
    </source>
</evidence>
<dbReference type="Proteomes" id="UP000295758">
    <property type="component" value="Unassembled WGS sequence"/>
</dbReference>
<dbReference type="Proteomes" id="UP000324896">
    <property type="component" value="Unassembled WGS sequence"/>
</dbReference>
<proteinExistence type="inferred from homology"/>
<evidence type="ECO:0000313" key="8">
    <source>
        <dbReference type="EMBL" id="SDC83576.1"/>
    </source>
</evidence>
<dbReference type="GeneID" id="57012625"/>
<evidence type="ECO:0000313" key="10">
    <source>
        <dbReference type="EMBL" id="TDX44362.1"/>
    </source>
</evidence>
<dbReference type="InterPro" id="IPR011832">
    <property type="entry name" value="GlgDAde_trans"/>
</dbReference>
<accession>A0A1G6PVN4</accession>
<dbReference type="Pfam" id="PF00483">
    <property type="entry name" value="NTP_transferase"/>
    <property type="match status" value="1"/>
</dbReference>
<dbReference type="GO" id="GO:0005978">
    <property type="term" value="P:glycogen biosynthetic process"/>
    <property type="evidence" value="ECO:0007669"/>
    <property type="project" value="UniProtKB-KW"/>
</dbReference>
<gene>
    <name evidence="9" type="ORF">BY453_10687</name>
    <name evidence="10" type="ORF">C7954_11336</name>
    <name evidence="7" type="ORF">C8C78_10772</name>
    <name evidence="8" type="ORF">SAMN04488597_11567</name>
</gene>
<evidence type="ECO:0000313" key="14">
    <source>
        <dbReference type="Proteomes" id="UP000324896"/>
    </source>
</evidence>
<reference evidence="8 14" key="1">
    <citation type="submission" date="2016-10" db="EMBL/GenBank/DDBJ databases">
        <authorList>
            <person name="Varghese N."/>
            <person name="Submissions S."/>
        </authorList>
    </citation>
    <scope>NUCLEOTIDE SEQUENCE [LARGE SCALE GENOMIC DNA]</scope>
    <source>
        <strain evidence="8 14">WG10</strain>
    </source>
</reference>
<sequence>MDKTIALISAGGKLDLLSKTRSKAALPFAGKFRLIDFTLSNCINSGLENIGVITQYMPYSLRKHLGIGKPWDLDRANGGITILQPFKGKAGEDWYVGDAQSVYRNISYIEKKAPEEILLLPGHLVYKMDYQKILKEHRKNKADLTIAANNVPYADAKHFSVLDYDQNNKLTEIKQEKEPAKNLVSMGVFVFKKNILVKALEKYCSQGAVDFHSEIIPKLLAEKKNIYIRKFEGYWRDIRSVKSYWKTNLETTENLPEINLYDESWPVYTRSEEMPPVKFGKKECCTKSLVANGAIVNGRVEDSVISPGVYIEEGVLVKNSIILNNCTIRKNAMINKTIIDKNVEIKENVQIGSGSDFTVNSDAKTTLENGLNLIAKDITIAKNIKINRNCRINRNINIDEFENNEVKSGTTVD</sequence>
<dbReference type="InterPro" id="IPR005835">
    <property type="entry name" value="NTP_transferase_dom"/>
</dbReference>
<evidence type="ECO:0000313" key="12">
    <source>
        <dbReference type="Proteomes" id="UP000295472"/>
    </source>
</evidence>
<dbReference type="InterPro" id="IPR011004">
    <property type="entry name" value="Trimer_LpxA-like_sf"/>
</dbReference>
<dbReference type="Gene3D" id="3.90.550.10">
    <property type="entry name" value="Spore Coat Polysaccharide Biosynthesis Protein SpsA, Chain A"/>
    <property type="match status" value="1"/>
</dbReference>
<evidence type="ECO:0000256" key="4">
    <source>
        <dbReference type="ARBA" id="ARBA00023056"/>
    </source>
</evidence>
<evidence type="ECO:0000313" key="13">
    <source>
        <dbReference type="Proteomes" id="UP000295758"/>
    </source>
</evidence>
<organism evidence="8 14">
    <name type="scientific">Halanaerobium congolense</name>
    <dbReference type="NCBI Taxonomy" id="54121"/>
    <lineage>
        <taxon>Bacteria</taxon>
        <taxon>Bacillati</taxon>
        <taxon>Bacillota</taxon>
        <taxon>Clostridia</taxon>
        <taxon>Halanaerobiales</taxon>
        <taxon>Halanaerobiaceae</taxon>
        <taxon>Halanaerobium</taxon>
    </lineage>
</organism>
<dbReference type="Proteomes" id="UP000295472">
    <property type="component" value="Unassembled WGS sequence"/>
</dbReference>
<dbReference type="Gene3D" id="2.160.10.10">
    <property type="entry name" value="Hexapeptide repeat proteins"/>
    <property type="match status" value="1"/>
</dbReference>
<protein>
    <submittedName>
        <fullName evidence="8">Glucose-1-phosphate adenylyltransferase</fullName>
    </submittedName>
</protein>
<dbReference type="SUPFAM" id="SSF51161">
    <property type="entry name" value="Trimeric LpxA-like enzymes"/>
    <property type="match status" value="1"/>
</dbReference>
<dbReference type="EMBL" id="FMYT01000015">
    <property type="protein sequence ID" value="SDC83576.1"/>
    <property type="molecule type" value="Genomic_DNA"/>
</dbReference>
<evidence type="ECO:0000256" key="1">
    <source>
        <dbReference type="ARBA" id="ARBA00010443"/>
    </source>
</evidence>
<dbReference type="PANTHER" id="PTHR43523">
    <property type="entry name" value="GLUCOSE-1-PHOSPHATE ADENYLYLTRANSFERASE-RELATED"/>
    <property type="match status" value="1"/>
</dbReference>
<dbReference type="EMBL" id="QICM01000007">
    <property type="protein sequence ID" value="PXV67636.1"/>
    <property type="molecule type" value="Genomic_DNA"/>
</dbReference>
<dbReference type="EMBL" id="SOEF01000013">
    <property type="protein sequence ID" value="TDX44362.1"/>
    <property type="molecule type" value="Genomic_DNA"/>
</dbReference>
<feature type="domain" description="Glucose-1-phosphate adenylyltransferase/Bifunctional protein GlmU-like C-terminal hexapeptide" evidence="6">
    <location>
        <begin position="281"/>
        <end position="355"/>
    </location>
</feature>
<reference evidence="10 12" key="3">
    <citation type="submission" date="2019-03" db="EMBL/GenBank/DDBJ databases">
        <title>Subsurface microbial communities from deep shales in Ohio and West Virginia, USA.</title>
        <authorList>
            <person name="Wrighton K."/>
        </authorList>
    </citation>
    <scope>NUCLEOTIDE SEQUENCE [LARGE SCALE GENOMIC DNA]</scope>
    <source>
        <strain evidence="10 12">DSMZ 11287</strain>
        <strain evidence="7 11">MSL28</strain>
    </source>
</reference>
<evidence type="ECO:0000259" key="6">
    <source>
        <dbReference type="Pfam" id="PF24894"/>
    </source>
</evidence>
<evidence type="ECO:0000259" key="5">
    <source>
        <dbReference type="Pfam" id="PF00483"/>
    </source>
</evidence>
<dbReference type="GO" id="GO:0008878">
    <property type="term" value="F:glucose-1-phosphate adenylyltransferase activity"/>
    <property type="evidence" value="ECO:0007669"/>
    <property type="project" value="InterPro"/>
</dbReference>
<keyword evidence="3 8" id="KW-0548">Nucleotidyltransferase</keyword>
<keyword evidence="2 8" id="KW-0808">Transferase</keyword>
<dbReference type="CDD" id="cd04651">
    <property type="entry name" value="LbH_G1P_AT_C"/>
    <property type="match status" value="1"/>
</dbReference>
<dbReference type="Pfam" id="PF24894">
    <property type="entry name" value="Hexapep_GlmU"/>
    <property type="match status" value="1"/>
</dbReference>
<dbReference type="RefSeq" id="WP_089723240.1">
    <property type="nucleotide sequence ID" value="NZ_FMYT01000015.1"/>
</dbReference>
<feature type="domain" description="Nucleotidyl transferase" evidence="5">
    <location>
        <begin position="11"/>
        <end position="253"/>
    </location>
</feature>
<name>A0A1G6PVN4_9FIRM</name>
<keyword evidence="4" id="KW-0320">Glycogen biosynthesis</keyword>
<reference evidence="9 13" key="2">
    <citation type="submission" date="2019-03" db="EMBL/GenBank/DDBJ databases">
        <title>Deep subsurface shale carbon reservoir microbial communities from Ohio and West Virginia, USA.</title>
        <authorList>
            <person name="Wrighton K."/>
        </authorList>
    </citation>
    <scope>NUCLEOTIDE SEQUENCE [LARGE SCALE GENOMIC DNA]</scope>
    <source>
        <strain evidence="9 13">UTICA-S4D12</strain>
    </source>
</reference>
<dbReference type="SUPFAM" id="SSF53448">
    <property type="entry name" value="Nucleotide-diphospho-sugar transferases"/>
    <property type="match status" value="1"/>
</dbReference>
<dbReference type="InterPro" id="IPR011831">
    <property type="entry name" value="ADP-Glc_PPase"/>
</dbReference>
<evidence type="ECO:0000313" key="7">
    <source>
        <dbReference type="EMBL" id="PXV67636.1"/>
    </source>
</evidence>
<dbReference type="EMBL" id="SOAA01000006">
    <property type="protein sequence ID" value="TDS32946.1"/>
    <property type="molecule type" value="Genomic_DNA"/>
</dbReference>
<evidence type="ECO:0000256" key="2">
    <source>
        <dbReference type="ARBA" id="ARBA00022679"/>
    </source>
</evidence>
<dbReference type="PANTHER" id="PTHR43523:SF2">
    <property type="entry name" value="GLUCOSE-1-PHOSPHATE ADENYLYLTRANSFERASE"/>
    <property type="match status" value="1"/>
</dbReference>
<comment type="similarity">
    <text evidence="1">Belongs to the bacterial/plant glucose-1-phosphate adenylyltransferase family.</text>
</comment>
<dbReference type="NCBIfam" id="TIGR02092">
    <property type="entry name" value="glgD"/>
    <property type="match status" value="1"/>
</dbReference>
<dbReference type="Proteomes" id="UP000247389">
    <property type="component" value="Unassembled WGS sequence"/>
</dbReference>
<evidence type="ECO:0000313" key="9">
    <source>
        <dbReference type="EMBL" id="TDS32946.1"/>
    </source>
</evidence>
<dbReference type="InterPro" id="IPR029044">
    <property type="entry name" value="Nucleotide-diphossugar_trans"/>
</dbReference>
<evidence type="ECO:0000256" key="3">
    <source>
        <dbReference type="ARBA" id="ARBA00022695"/>
    </source>
</evidence>
<dbReference type="InterPro" id="IPR056818">
    <property type="entry name" value="GlmU/GlgC-like_hexapep"/>
</dbReference>
<dbReference type="AlphaFoldDB" id="A0A1G6PVN4"/>